<dbReference type="AlphaFoldDB" id="A0A1R3IWG9"/>
<evidence type="ECO:0000313" key="1">
    <source>
        <dbReference type="EMBL" id="OMO86929.1"/>
    </source>
</evidence>
<comment type="caution">
    <text evidence="1">The sequence shown here is derived from an EMBL/GenBank/DDBJ whole genome shotgun (WGS) entry which is preliminary data.</text>
</comment>
<sequence length="36" mass="3941">MRLGRTRAELNLGICSRARARVSHYSARLGSITPLG</sequence>
<reference evidence="1 2" key="1">
    <citation type="submission" date="2013-09" db="EMBL/GenBank/DDBJ databases">
        <title>Corchorus capsularis genome sequencing.</title>
        <authorList>
            <person name="Alam M."/>
            <person name="Haque M.S."/>
            <person name="Islam M.S."/>
            <person name="Emdad E.M."/>
            <person name="Islam M.M."/>
            <person name="Ahmed B."/>
            <person name="Halim A."/>
            <person name="Hossen Q.M.M."/>
            <person name="Hossain M.Z."/>
            <person name="Ahmed R."/>
            <person name="Khan M.M."/>
            <person name="Islam R."/>
            <person name="Rashid M.M."/>
            <person name="Khan S.A."/>
            <person name="Rahman M.S."/>
            <person name="Alam M."/>
        </authorList>
    </citation>
    <scope>NUCLEOTIDE SEQUENCE [LARGE SCALE GENOMIC DNA]</scope>
    <source>
        <strain evidence="2">cv. CVL-1</strain>
        <tissue evidence="1">Whole seedling</tissue>
    </source>
</reference>
<keyword evidence="2" id="KW-1185">Reference proteome</keyword>
<accession>A0A1R3IWG9</accession>
<dbReference type="EMBL" id="AWWV01009363">
    <property type="protein sequence ID" value="OMO86929.1"/>
    <property type="molecule type" value="Genomic_DNA"/>
</dbReference>
<organism evidence="1 2">
    <name type="scientific">Corchorus capsularis</name>
    <name type="common">Jute</name>
    <dbReference type="NCBI Taxonomy" id="210143"/>
    <lineage>
        <taxon>Eukaryota</taxon>
        <taxon>Viridiplantae</taxon>
        <taxon>Streptophyta</taxon>
        <taxon>Embryophyta</taxon>
        <taxon>Tracheophyta</taxon>
        <taxon>Spermatophyta</taxon>
        <taxon>Magnoliopsida</taxon>
        <taxon>eudicotyledons</taxon>
        <taxon>Gunneridae</taxon>
        <taxon>Pentapetalae</taxon>
        <taxon>rosids</taxon>
        <taxon>malvids</taxon>
        <taxon>Malvales</taxon>
        <taxon>Malvaceae</taxon>
        <taxon>Grewioideae</taxon>
        <taxon>Apeibeae</taxon>
        <taxon>Corchorus</taxon>
    </lineage>
</organism>
<dbReference type="Proteomes" id="UP000188268">
    <property type="component" value="Unassembled WGS sequence"/>
</dbReference>
<proteinExistence type="predicted"/>
<protein>
    <submittedName>
        <fullName evidence="1">Uncharacterized protein</fullName>
    </submittedName>
</protein>
<gene>
    <name evidence="1" type="ORF">CCACVL1_09378</name>
</gene>
<evidence type="ECO:0000313" key="2">
    <source>
        <dbReference type="Proteomes" id="UP000188268"/>
    </source>
</evidence>
<dbReference type="Gramene" id="OMO86929">
    <property type="protein sequence ID" value="OMO86929"/>
    <property type="gene ID" value="CCACVL1_09378"/>
</dbReference>
<name>A0A1R3IWG9_COCAP</name>